<feature type="compositionally biased region" description="Polar residues" evidence="1">
    <location>
        <begin position="1"/>
        <end position="21"/>
    </location>
</feature>
<dbReference type="AlphaFoldDB" id="A0A4R6P3J4"/>
<dbReference type="Proteomes" id="UP000295531">
    <property type="component" value="Unassembled WGS sequence"/>
</dbReference>
<dbReference type="EMBL" id="SNXI01000011">
    <property type="protein sequence ID" value="TDP32137.1"/>
    <property type="molecule type" value="Genomic_DNA"/>
</dbReference>
<proteinExistence type="predicted"/>
<keyword evidence="3" id="KW-1185">Reference proteome</keyword>
<dbReference type="RefSeq" id="WP_208107623.1">
    <property type="nucleotide sequence ID" value="NZ_SNXI01000011.1"/>
</dbReference>
<feature type="region of interest" description="Disordered" evidence="1">
    <location>
        <begin position="1"/>
        <end position="28"/>
    </location>
</feature>
<evidence type="ECO:0000313" key="3">
    <source>
        <dbReference type="Proteomes" id="UP000295531"/>
    </source>
</evidence>
<protein>
    <submittedName>
        <fullName evidence="2">Uncharacterized protein</fullName>
    </submittedName>
</protein>
<sequence>MGSTGSGSFTDYSGTPPSESGNGMAGGASGTDRCLQAFTVGLEEVAQSEYYDKLRRLPNKGETLKILLDGRLFAVNEQGMKVGALPTSHNYLAGCLKDGFTYSGIITMATEQPVPRVSADFVADDA</sequence>
<accession>A0A4R6P3J4</accession>
<evidence type="ECO:0000313" key="2">
    <source>
        <dbReference type="EMBL" id="TDP32137.1"/>
    </source>
</evidence>
<evidence type="ECO:0000256" key="1">
    <source>
        <dbReference type="SAM" id="MobiDB-lite"/>
    </source>
</evidence>
<gene>
    <name evidence="2" type="ORF">DEU29_11177</name>
</gene>
<comment type="caution">
    <text evidence="2">The sequence shown here is derived from an EMBL/GenBank/DDBJ whole genome shotgun (WGS) entry which is preliminary data.</text>
</comment>
<organism evidence="2 3">
    <name type="scientific">Idiomarina aquatica</name>
    <dbReference type="NCBI Taxonomy" id="1327752"/>
    <lineage>
        <taxon>Bacteria</taxon>
        <taxon>Pseudomonadati</taxon>
        <taxon>Pseudomonadota</taxon>
        <taxon>Gammaproteobacteria</taxon>
        <taxon>Alteromonadales</taxon>
        <taxon>Idiomarinaceae</taxon>
        <taxon>Idiomarina</taxon>
    </lineage>
</organism>
<name>A0A4R6P3J4_9GAMM</name>
<reference evidence="2 3" key="1">
    <citation type="submission" date="2019-03" db="EMBL/GenBank/DDBJ databases">
        <title>Freshwater and sediment microbial communities from various areas in North America, analyzing microbe dynamics in response to fracking.</title>
        <authorList>
            <person name="Lamendella R."/>
        </authorList>
    </citation>
    <scope>NUCLEOTIDE SEQUENCE [LARGE SCALE GENOMIC DNA]</scope>
    <source>
        <strain evidence="2 3">18_TX</strain>
    </source>
</reference>